<dbReference type="AlphaFoldDB" id="A0A7M7P7G6"/>
<dbReference type="KEGG" id="spu:115926543"/>
<feature type="signal peptide" evidence="2">
    <location>
        <begin position="1"/>
        <end position="24"/>
    </location>
</feature>
<dbReference type="RefSeq" id="XP_030847195.1">
    <property type="nucleotide sequence ID" value="XM_030991335.1"/>
</dbReference>
<dbReference type="InParanoid" id="A0A7M7P7G6"/>
<keyword evidence="4" id="KW-1185">Reference proteome</keyword>
<accession>A0A7M7P7G6</accession>
<dbReference type="Proteomes" id="UP000007110">
    <property type="component" value="Unassembled WGS sequence"/>
</dbReference>
<dbReference type="GeneID" id="115926543"/>
<keyword evidence="2" id="KW-0732">Signal</keyword>
<protein>
    <recommendedName>
        <fullName evidence="5">Secreted protein</fullName>
    </recommendedName>
</protein>
<feature type="region of interest" description="Disordered" evidence="1">
    <location>
        <begin position="132"/>
        <end position="157"/>
    </location>
</feature>
<proteinExistence type="predicted"/>
<evidence type="ECO:0008006" key="5">
    <source>
        <dbReference type="Google" id="ProtNLM"/>
    </source>
</evidence>
<evidence type="ECO:0000256" key="1">
    <source>
        <dbReference type="SAM" id="MobiDB-lite"/>
    </source>
</evidence>
<sequence>MATTMKLTVALCLIAVSYITFSEAFPRQSINDHLIKSCLGYKEKKRGEGHRCNPEVLDHVHDFAEGVQRAGPGYNGDLVKKFLKQADNNQLCYLEGSELRKVVGGCAAMELVCDAFTPRVVDECSTLQNAIPPPTLPTTTQRPQTAAPTAGMPAPMV</sequence>
<feature type="chain" id="PRO_5029526912" description="Secreted protein" evidence="2">
    <location>
        <begin position="25"/>
        <end position="157"/>
    </location>
</feature>
<name>A0A7M7P7G6_STRPU</name>
<dbReference type="EnsemblMetazoa" id="XM_030991335">
    <property type="protein sequence ID" value="XP_030847195"/>
    <property type="gene ID" value="LOC115926543"/>
</dbReference>
<reference evidence="4" key="1">
    <citation type="submission" date="2015-02" db="EMBL/GenBank/DDBJ databases">
        <title>Genome sequencing for Strongylocentrotus purpuratus.</title>
        <authorList>
            <person name="Murali S."/>
            <person name="Liu Y."/>
            <person name="Vee V."/>
            <person name="English A."/>
            <person name="Wang M."/>
            <person name="Skinner E."/>
            <person name="Han Y."/>
            <person name="Muzny D.M."/>
            <person name="Worley K.C."/>
            <person name="Gibbs R.A."/>
        </authorList>
    </citation>
    <scope>NUCLEOTIDE SEQUENCE</scope>
</reference>
<evidence type="ECO:0000313" key="3">
    <source>
        <dbReference type="EnsemblMetazoa" id="XP_030847195"/>
    </source>
</evidence>
<evidence type="ECO:0000256" key="2">
    <source>
        <dbReference type="SAM" id="SignalP"/>
    </source>
</evidence>
<feature type="compositionally biased region" description="Low complexity" evidence="1">
    <location>
        <begin position="137"/>
        <end position="157"/>
    </location>
</feature>
<organism evidence="3 4">
    <name type="scientific">Strongylocentrotus purpuratus</name>
    <name type="common">Purple sea urchin</name>
    <dbReference type="NCBI Taxonomy" id="7668"/>
    <lineage>
        <taxon>Eukaryota</taxon>
        <taxon>Metazoa</taxon>
        <taxon>Echinodermata</taxon>
        <taxon>Eleutherozoa</taxon>
        <taxon>Echinozoa</taxon>
        <taxon>Echinoidea</taxon>
        <taxon>Euechinoidea</taxon>
        <taxon>Echinacea</taxon>
        <taxon>Camarodonta</taxon>
        <taxon>Echinidea</taxon>
        <taxon>Strongylocentrotidae</taxon>
        <taxon>Strongylocentrotus</taxon>
    </lineage>
</organism>
<evidence type="ECO:0000313" key="4">
    <source>
        <dbReference type="Proteomes" id="UP000007110"/>
    </source>
</evidence>
<reference evidence="3" key="2">
    <citation type="submission" date="2021-01" db="UniProtKB">
        <authorList>
            <consortium name="EnsemblMetazoa"/>
        </authorList>
    </citation>
    <scope>IDENTIFICATION</scope>
</reference>